<proteinExistence type="predicted"/>
<keyword evidence="2" id="KW-1185">Reference proteome</keyword>
<dbReference type="Gene3D" id="1.50.10.20">
    <property type="match status" value="1"/>
</dbReference>
<protein>
    <submittedName>
        <fullName evidence="1">Pectate lyase</fullName>
    </submittedName>
</protein>
<gene>
    <name evidence="1" type="ORF">NRE15_12890</name>
</gene>
<name>A0ABY5P5R4_9LACT</name>
<accession>A0ABY5P5R4</accession>
<sequence length="647" mass="75663">MKKIPQWLDQWIQIDFSQVNIHWQAHDVKTLGSVSQITSLEAQWQGETQILERIQATMPLANPRIDCIWKPHLAPFESMVIGDLFFQSPAIVLTQDAKVFALIPDIDFIESKRQVPHYMDYVKPNNHLIYGLGHYEKTQHVYHTLKAEPFEVKDGQSLFKFYLVEWNNFESVRPLEVVSEFMWDYFGKERMKSEDSEVQLQGLETYVQHTYNWAFNHWKEVVWQEFEIEKQAVGAAVFIVRTKQKPGLGYENDWREAKSIWNQAWFSSLRSAYGYRLWGEAWDDKELIQKAELAKRFALSAPQKNGLFPSVFVADAEGDWSQGVWQHSNRRPAKHENYGHLLDMSWTALWMLKWYQDIEADEALLTYVTSYVKRLLALQQNEGNFPAWVEMDTGELSPYLLDSPETSMHAWLLAELYGITQDLRYLEASRKAIDFVIQSVIPNGRWEDFETYWSCSREWEGKQYGQKDARSGLYNQCNFSIYWTAEALLSIYHKTNDARYQKIGQSVLGELSFYQAVWDPPYVNVPVLGGFGVMNTDDEWNDARQSLFALTYLRYYQVTSKEEYYYRALWAMKASFNMMYCPENPEVKALYDKTFPFLDEKDYGFEMENAHHGENIEQAGEFTIFDWGNGSASASLAEWLLKNGGSS</sequence>
<dbReference type="EMBL" id="CP102453">
    <property type="protein sequence ID" value="UUX33768.1"/>
    <property type="molecule type" value="Genomic_DNA"/>
</dbReference>
<dbReference type="GO" id="GO:0016829">
    <property type="term" value="F:lyase activity"/>
    <property type="evidence" value="ECO:0007669"/>
    <property type="project" value="UniProtKB-KW"/>
</dbReference>
<reference evidence="1 2" key="1">
    <citation type="submission" date="2022-08" db="EMBL/GenBank/DDBJ databases">
        <title>Aerococcaceae sp. nov isolated from spoiled eye mask.</title>
        <authorList>
            <person name="Zhou G."/>
            <person name="Xie X.-B."/>
            <person name="Shi Q.-S."/>
            <person name="Wang Y.-S."/>
            <person name="Wen X."/>
            <person name="Peng H."/>
            <person name="Yang X.-J."/>
            <person name="Tao H.-B."/>
            <person name="Huang X.-M."/>
        </authorList>
    </citation>
    <scope>NUCLEOTIDE SEQUENCE [LARGE SCALE GENOMIC DNA]</scope>
    <source>
        <strain evidence="2">DM20194951</strain>
    </source>
</reference>
<organism evidence="1 2">
    <name type="scientific">Fundicoccus culcitae</name>
    <dbReference type="NCBI Taxonomy" id="2969821"/>
    <lineage>
        <taxon>Bacteria</taxon>
        <taxon>Bacillati</taxon>
        <taxon>Bacillota</taxon>
        <taxon>Bacilli</taxon>
        <taxon>Lactobacillales</taxon>
        <taxon>Aerococcaceae</taxon>
        <taxon>Fundicoccus</taxon>
    </lineage>
</organism>
<keyword evidence="1" id="KW-0456">Lyase</keyword>
<evidence type="ECO:0000313" key="1">
    <source>
        <dbReference type="EMBL" id="UUX33768.1"/>
    </source>
</evidence>
<dbReference type="Proteomes" id="UP001315967">
    <property type="component" value="Chromosome"/>
</dbReference>
<dbReference type="SUPFAM" id="SSF48208">
    <property type="entry name" value="Six-hairpin glycosidases"/>
    <property type="match status" value="1"/>
</dbReference>
<dbReference type="InterPro" id="IPR008928">
    <property type="entry name" value="6-hairpin_glycosidase_sf"/>
</dbReference>
<dbReference type="RefSeq" id="WP_313793271.1">
    <property type="nucleotide sequence ID" value="NZ_CP102453.1"/>
</dbReference>
<evidence type="ECO:0000313" key="2">
    <source>
        <dbReference type="Proteomes" id="UP001315967"/>
    </source>
</evidence>